<dbReference type="Proteomes" id="UP000194439">
    <property type="component" value="Unassembled WGS sequence"/>
</dbReference>
<evidence type="ECO:0000313" key="2">
    <source>
        <dbReference type="Proteomes" id="UP000194439"/>
    </source>
</evidence>
<dbReference type="AlphaFoldDB" id="A0A0K6IYY5"/>
<reference evidence="2" key="1">
    <citation type="submission" date="2017-04" db="EMBL/GenBank/DDBJ databases">
        <authorList>
            <person name="Criscuolo A."/>
        </authorList>
    </citation>
    <scope>NUCLEOTIDE SEQUENCE [LARGE SCALE GENOMIC DNA]</scope>
</reference>
<gene>
    <name evidence="1" type="ORF">BACERE00185_00273</name>
</gene>
<organism evidence="1 2">
    <name type="scientific">Bacillus mobilis</name>
    <dbReference type="NCBI Taxonomy" id="2026190"/>
    <lineage>
        <taxon>Bacteria</taxon>
        <taxon>Bacillati</taxon>
        <taxon>Bacillota</taxon>
        <taxon>Bacilli</taxon>
        <taxon>Bacillales</taxon>
        <taxon>Bacillaceae</taxon>
        <taxon>Bacillus</taxon>
        <taxon>Bacillus cereus group</taxon>
    </lineage>
</organism>
<accession>A0A0K6IYY5</accession>
<proteinExistence type="predicted"/>
<name>A0A0K6IYY5_9BACI</name>
<evidence type="ECO:0000313" key="1">
    <source>
        <dbReference type="EMBL" id="SMD67930.1"/>
    </source>
</evidence>
<sequence>MTKTKIYVWDRIEGNDRVIDVYFSRPAKFSYIDWI</sequence>
<dbReference type="EMBL" id="FWZD01000024">
    <property type="protein sequence ID" value="SMD67930.1"/>
    <property type="molecule type" value="Genomic_DNA"/>
</dbReference>
<protein>
    <submittedName>
        <fullName evidence="1">Uncharacterized protein</fullName>
    </submittedName>
</protein>